<reference evidence="1 2" key="1">
    <citation type="submission" date="2021-08" db="EMBL/GenBank/DDBJ databases">
        <title>Thermococcus onnuriiensis IOH2.</title>
        <authorList>
            <person name="Park Y.-J."/>
        </authorList>
    </citation>
    <scope>NUCLEOTIDE SEQUENCE [LARGE SCALE GENOMIC DNA]</scope>
    <source>
        <strain evidence="1 2">IOH2</strain>
    </source>
</reference>
<accession>A0A9E7MBG6</accession>
<dbReference type="EMBL" id="CP080572">
    <property type="protein sequence ID" value="USH00173.1"/>
    <property type="molecule type" value="Genomic_DNA"/>
</dbReference>
<organism evidence="1 2">
    <name type="scientific">Thermococcus argininiproducens</name>
    <dbReference type="NCBI Taxonomy" id="2866384"/>
    <lineage>
        <taxon>Archaea</taxon>
        <taxon>Methanobacteriati</taxon>
        <taxon>Methanobacteriota</taxon>
        <taxon>Thermococci</taxon>
        <taxon>Thermococcales</taxon>
        <taxon>Thermococcaceae</taxon>
        <taxon>Thermococcus</taxon>
    </lineage>
</organism>
<evidence type="ECO:0008006" key="3">
    <source>
        <dbReference type="Google" id="ProtNLM"/>
    </source>
</evidence>
<dbReference type="KEGG" id="thei:K1720_01465"/>
<dbReference type="RefSeq" id="WP_251949465.1">
    <property type="nucleotide sequence ID" value="NZ_CP080572.1"/>
</dbReference>
<protein>
    <recommendedName>
        <fullName evidence="3">DUF1450 domain-containing protein</fullName>
    </recommendedName>
</protein>
<gene>
    <name evidence="1" type="ORF">K1720_01465</name>
</gene>
<evidence type="ECO:0000313" key="2">
    <source>
        <dbReference type="Proteomes" id="UP001056425"/>
    </source>
</evidence>
<proteinExistence type="predicted"/>
<dbReference type="GeneID" id="72776970"/>
<sequence>MEAKVCKFCAGDKLDDIIKSLEERGYNTSVEGCIGLCAKYECGNINVIASGKEISVKTFEEFIKALEE</sequence>
<name>A0A9E7MBG6_9EURY</name>
<evidence type="ECO:0000313" key="1">
    <source>
        <dbReference type="EMBL" id="USH00173.1"/>
    </source>
</evidence>
<dbReference type="AlphaFoldDB" id="A0A9E7MBG6"/>
<keyword evidence="2" id="KW-1185">Reference proteome</keyword>
<dbReference type="Proteomes" id="UP001056425">
    <property type="component" value="Chromosome"/>
</dbReference>